<gene>
    <name evidence="6" type="ordered locus">Oter_2504</name>
</gene>
<keyword evidence="7" id="KW-1185">Reference proteome</keyword>
<dbReference type="CDD" id="cd00761">
    <property type="entry name" value="Glyco_tranf_GTA_type"/>
    <property type="match status" value="1"/>
</dbReference>
<name>B1ZSZ7_OPITP</name>
<evidence type="ECO:0000256" key="2">
    <source>
        <dbReference type="ARBA" id="ARBA00022676"/>
    </source>
</evidence>
<dbReference type="KEGG" id="ote:Oter_2504"/>
<proteinExistence type="inferred from homology"/>
<dbReference type="SUPFAM" id="SSF53448">
    <property type="entry name" value="Nucleotide-diphospho-sugar transferases"/>
    <property type="match status" value="1"/>
</dbReference>
<dbReference type="GO" id="GO:0016757">
    <property type="term" value="F:glycosyltransferase activity"/>
    <property type="evidence" value="ECO:0007669"/>
    <property type="project" value="UniProtKB-KW"/>
</dbReference>
<keyword evidence="2" id="KW-0328">Glycosyltransferase</keyword>
<evidence type="ECO:0000256" key="1">
    <source>
        <dbReference type="ARBA" id="ARBA00006739"/>
    </source>
</evidence>
<dbReference type="PANTHER" id="PTHR43685:SF5">
    <property type="entry name" value="GLYCOSYLTRANSFERASE EPSE-RELATED"/>
    <property type="match status" value="1"/>
</dbReference>
<keyword evidence="3 6" id="KW-0808">Transferase</keyword>
<feature type="compositionally biased region" description="Basic and acidic residues" evidence="4">
    <location>
        <begin position="11"/>
        <end position="24"/>
    </location>
</feature>
<accession>B1ZSZ7</accession>
<evidence type="ECO:0000256" key="3">
    <source>
        <dbReference type="ARBA" id="ARBA00022679"/>
    </source>
</evidence>
<dbReference type="CAZy" id="GT2">
    <property type="family name" value="Glycosyltransferase Family 2"/>
</dbReference>
<dbReference type="EMBL" id="CP001032">
    <property type="protein sequence ID" value="ACB75786.1"/>
    <property type="molecule type" value="Genomic_DNA"/>
</dbReference>
<dbReference type="AlphaFoldDB" id="B1ZSZ7"/>
<organism evidence="6 7">
    <name type="scientific">Opitutus terrae (strain DSM 11246 / JCM 15787 / PB90-1)</name>
    <dbReference type="NCBI Taxonomy" id="452637"/>
    <lineage>
        <taxon>Bacteria</taxon>
        <taxon>Pseudomonadati</taxon>
        <taxon>Verrucomicrobiota</taxon>
        <taxon>Opitutia</taxon>
        <taxon>Opitutales</taxon>
        <taxon>Opitutaceae</taxon>
        <taxon>Opitutus</taxon>
    </lineage>
</organism>
<dbReference type="InterPro" id="IPR050834">
    <property type="entry name" value="Glycosyltransf_2"/>
</dbReference>
<dbReference type="Pfam" id="PF00535">
    <property type="entry name" value="Glycos_transf_2"/>
    <property type="match status" value="1"/>
</dbReference>
<evidence type="ECO:0000313" key="6">
    <source>
        <dbReference type="EMBL" id="ACB75786.1"/>
    </source>
</evidence>
<dbReference type="Gene3D" id="3.90.550.10">
    <property type="entry name" value="Spore Coat Polysaccharide Biosynthesis Protein SpsA, Chain A"/>
    <property type="match status" value="1"/>
</dbReference>
<feature type="region of interest" description="Disordered" evidence="4">
    <location>
        <begin position="1"/>
        <end position="25"/>
    </location>
</feature>
<evidence type="ECO:0000256" key="4">
    <source>
        <dbReference type="SAM" id="MobiDB-lite"/>
    </source>
</evidence>
<evidence type="ECO:0000313" key="7">
    <source>
        <dbReference type="Proteomes" id="UP000007013"/>
    </source>
</evidence>
<feature type="domain" description="Glycosyltransferase 2-like" evidence="5">
    <location>
        <begin position="28"/>
        <end position="162"/>
    </location>
</feature>
<evidence type="ECO:0000259" key="5">
    <source>
        <dbReference type="Pfam" id="PF00535"/>
    </source>
</evidence>
<dbReference type="RefSeq" id="WP_012375321.1">
    <property type="nucleotide sequence ID" value="NC_010571.1"/>
</dbReference>
<reference evidence="6 7" key="1">
    <citation type="journal article" date="2011" name="J. Bacteriol.">
        <title>Genome sequence of the verrucomicrobium Opitutus terrae PB90-1, an abundant inhabitant of rice paddy soil ecosystems.</title>
        <authorList>
            <person name="van Passel M.W."/>
            <person name="Kant R."/>
            <person name="Palva A."/>
            <person name="Copeland A."/>
            <person name="Lucas S."/>
            <person name="Lapidus A."/>
            <person name="Glavina del Rio T."/>
            <person name="Pitluck S."/>
            <person name="Goltsman E."/>
            <person name="Clum A."/>
            <person name="Sun H."/>
            <person name="Schmutz J."/>
            <person name="Larimer F.W."/>
            <person name="Land M.L."/>
            <person name="Hauser L."/>
            <person name="Kyrpides N."/>
            <person name="Mikhailova N."/>
            <person name="Richardson P.P."/>
            <person name="Janssen P.H."/>
            <person name="de Vos W.M."/>
            <person name="Smidt H."/>
        </authorList>
    </citation>
    <scope>NUCLEOTIDE SEQUENCE [LARGE SCALE GENOMIC DNA]</scope>
    <source>
        <strain evidence="7">DSM 11246 / JCM 15787 / PB90-1</strain>
    </source>
</reference>
<protein>
    <submittedName>
        <fullName evidence="6">Glycosyl transferase family 2</fullName>
    </submittedName>
</protein>
<dbReference type="PANTHER" id="PTHR43685">
    <property type="entry name" value="GLYCOSYLTRANSFERASE"/>
    <property type="match status" value="1"/>
</dbReference>
<dbReference type="InterPro" id="IPR001173">
    <property type="entry name" value="Glyco_trans_2-like"/>
</dbReference>
<comment type="similarity">
    <text evidence="1">Belongs to the glycosyltransferase 2 family.</text>
</comment>
<dbReference type="Proteomes" id="UP000007013">
    <property type="component" value="Chromosome"/>
</dbReference>
<dbReference type="InterPro" id="IPR029044">
    <property type="entry name" value="Nucleotide-diphossugar_trans"/>
</dbReference>
<dbReference type="eggNOG" id="COG1216">
    <property type="taxonomic scope" value="Bacteria"/>
</dbReference>
<sequence>MSTLVSQPRADGAERPNDQRRTDKPALSVIMPAYNAGRFLAPAIESVLSQTWRDFEFIIIDDGSTDGTREAIERYAESDPRIVSRPNPRNLGVTPTLNRAIALARAEWIARMDADDLSLPHRFERQMALVRAHPEVGLVTCPFNIIDAEDRQLPGWRGICFQQELLPFFLLFYNRLNAHGQVLYSARLVRELGGYRERYLRSEATELWIRMVRAGSWAVIPEPLYAWRAANPNSVTKQNPFRYGEFSLIACQEEIARACGLNVSREEMIALRDFWVRFDSTATDWDHVERLLEQVTQRYSPPRPVRHWRRKVAVAQAGGWFSLAALKLKQRRFGAAAAHLRRATRVAGWALPHAAVQFLREYVAVGGHLARRA</sequence>
<dbReference type="HOGENOM" id="CLU_741540_0_0_0"/>
<dbReference type="STRING" id="452637.Oter_2504"/>
<dbReference type="OrthoDB" id="9770201at2"/>